<dbReference type="Proteomes" id="UP000683000">
    <property type="component" value="Unassembled WGS sequence"/>
</dbReference>
<accession>A0A8I2YKK9</accession>
<evidence type="ECO:0000256" key="1">
    <source>
        <dbReference type="SAM" id="MobiDB-lite"/>
    </source>
</evidence>
<evidence type="ECO:0000313" key="2">
    <source>
        <dbReference type="EMBL" id="KAG6372943.1"/>
    </source>
</evidence>
<comment type="caution">
    <text evidence="2">The sequence shown here is derived from an EMBL/GenBank/DDBJ whole genome shotgun (WGS) entry which is preliminary data.</text>
</comment>
<name>A0A8I2YKK9_9AGAM</name>
<feature type="region of interest" description="Disordered" evidence="1">
    <location>
        <begin position="157"/>
        <end position="193"/>
    </location>
</feature>
<sequence length="483" mass="55001">MIPSTHNSQSSELVISQIHHLQLLLENLPPTLPLDPEESNYHFGLDAELINEEGLWYAFNRNLEVCFETHKLGSGGKIIFQERGNQYKGLIEMIKATIMALPTEGERTFLRDVWIEHLITAAELQGAKVLAKCGLHWTQNEVFTWINAGPCGKRARTLLHKPSEPGSKGRGHSLALESETDTDSESKSDSEIELVDMRPQKPLQKRVSIHLAANIQPGLPKGWKSGVPWQLTFHDLNWKPLDMEEAKELQRKWLAEFDKESWRDVVLEEERDKACRKACQDELAAKRQRALTADKVQDHRTKQECHQCTNWYQPFLWVHIDHAAKRHHWSPQAMVCALKNEHLTLFSHLHKGTVFRWIDKSKQRWSAATLLNVQNGHTIAGSGQSGILSHYPQVQEEIITKLKNLRASGLPINVVILRSIMLAVIQNHIPELLKTFKCSEKFVRSFFDSVLGWSPHKGTPAVAKLPANAEHKCEEDSFTSSIL</sequence>
<gene>
    <name evidence="2" type="ORF">JVT61DRAFT_6981</name>
</gene>
<evidence type="ECO:0000313" key="3">
    <source>
        <dbReference type="Proteomes" id="UP000683000"/>
    </source>
</evidence>
<keyword evidence="3" id="KW-1185">Reference proteome</keyword>
<dbReference type="EMBL" id="JAGFBS010000024">
    <property type="protein sequence ID" value="KAG6372943.1"/>
    <property type="molecule type" value="Genomic_DNA"/>
</dbReference>
<protein>
    <submittedName>
        <fullName evidence="2">Uncharacterized protein</fullName>
    </submittedName>
</protein>
<proteinExistence type="predicted"/>
<dbReference type="OrthoDB" id="2667260at2759"/>
<reference evidence="2" key="1">
    <citation type="submission" date="2021-03" db="EMBL/GenBank/DDBJ databases">
        <title>Evolutionary innovations through gain and loss of genes in the ectomycorrhizal Boletales.</title>
        <authorList>
            <person name="Wu G."/>
            <person name="Miyauchi S."/>
            <person name="Morin E."/>
            <person name="Yang Z.-L."/>
            <person name="Xu J."/>
            <person name="Martin F.M."/>
        </authorList>
    </citation>
    <scope>NUCLEOTIDE SEQUENCE</scope>
    <source>
        <strain evidence="2">BR01</strain>
    </source>
</reference>
<organism evidence="2 3">
    <name type="scientific">Boletus reticuloceps</name>
    <dbReference type="NCBI Taxonomy" id="495285"/>
    <lineage>
        <taxon>Eukaryota</taxon>
        <taxon>Fungi</taxon>
        <taxon>Dikarya</taxon>
        <taxon>Basidiomycota</taxon>
        <taxon>Agaricomycotina</taxon>
        <taxon>Agaricomycetes</taxon>
        <taxon>Agaricomycetidae</taxon>
        <taxon>Boletales</taxon>
        <taxon>Boletineae</taxon>
        <taxon>Boletaceae</taxon>
        <taxon>Boletoideae</taxon>
        <taxon>Boletus</taxon>
    </lineage>
</organism>
<feature type="compositionally biased region" description="Basic and acidic residues" evidence="1">
    <location>
        <begin position="184"/>
        <end position="193"/>
    </location>
</feature>
<dbReference type="AlphaFoldDB" id="A0A8I2YKK9"/>